<organism evidence="9 10">
    <name type="scientific">Arthroderma otae (strain ATCC MYA-4605 / CBS 113480)</name>
    <name type="common">Microsporum canis</name>
    <dbReference type="NCBI Taxonomy" id="554155"/>
    <lineage>
        <taxon>Eukaryota</taxon>
        <taxon>Fungi</taxon>
        <taxon>Dikarya</taxon>
        <taxon>Ascomycota</taxon>
        <taxon>Pezizomycotina</taxon>
        <taxon>Eurotiomycetes</taxon>
        <taxon>Eurotiomycetidae</taxon>
        <taxon>Onygenales</taxon>
        <taxon>Arthrodermataceae</taxon>
        <taxon>Microsporum</taxon>
    </lineage>
</organism>
<name>C5FG72_ARTOC</name>
<dbReference type="eggNOG" id="KOG1812">
    <property type="taxonomic scope" value="Eukaryota"/>
</dbReference>
<keyword evidence="5" id="KW-0862">Zinc</keyword>
<keyword evidence="4" id="KW-0833">Ubl conjugation pathway</keyword>
<dbReference type="AlphaFoldDB" id="C5FG72"/>
<gene>
    <name evidence="9" type="ORF">MCYG_02576</name>
</gene>
<protein>
    <submittedName>
        <fullName evidence="9">TRIAD3 protein</fullName>
    </submittedName>
</protein>
<evidence type="ECO:0000256" key="7">
    <source>
        <dbReference type="SAM" id="Phobius"/>
    </source>
</evidence>
<dbReference type="Pfam" id="PF26191">
    <property type="entry name" value="RING-HC_RBR_RNF216"/>
    <property type="match status" value="1"/>
</dbReference>
<dbReference type="OrthoDB" id="10009520at2759"/>
<keyword evidence="7" id="KW-0812">Transmembrane</keyword>
<feature type="compositionally biased region" description="Low complexity" evidence="6">
    <location>
        <begin position="17"/>
        <end position="42"/>
    </location>
</feature>
<dbReference type="PANTHER" id="PTHR22770">
    <property type="entry name" value="UBIQUITIN CONJUGATING ENZYME 7 INTERACTING PROTEIN-RELATED"/>
    <property type="match status" value="1"/>
</dbReference>
<evidence type="ECO:0000313" key="9">
    <source>
        <dbReference type="EMBL" id="EEQ29757.1"/>
    </source>
</evidence>
<sequence>MVLSLLSNKTTRSNKRASLSPSATSTTASSSSKSIKAAGSSTSVQLSSSASSTLTEALRSNPFAAGPRSDCATASTTDIRVTNDTEDEKHRELRELNHALNVLAGLFPDVHPEVFRELLTRFDGKSRLEVSVEQLLRYRSEWVKGRWNVDAAPEGAGSPATTEYDYEREDELVPREELFRSHEYKDAVRSALASEFRSLSRSTINAVLAEGNFSYTRARPTLLGLSQKTWRATLGNMFSFKKKKAPHKDDPPPFLVWQRRLTDELEPVLRGTGCAELDEEIWSTFILPLLNRRRELQIDEDLKRAEELNEAEAQVMNALYECDCCLSDVTFEHISTCSEACHIICFNCIQRTLQEALFGQGWDKSINPERSTLSCIAPMANGTCQGTLDAALVKRAILKEKSGLETYRKFETRLASESLTKSNLKLIHCPFCAYAEVDPVFHPSVKGIVWRFRKASLATSIIVFILLLDIVQFLLIPLVLLLCISPSVLRTTFRRSLQNICLMRRTPRFKCGNPSCSRASCMRCHKPWTDPHTCHEPLLQSLRTTVEAARTAAIKPLGPKSRQRQRGSNNGDIRLMDGAVGEEPDNDDNGEEAEGYKHFCEHFRINPGSACTECNKCDLYQTEDEEAVAQRAGEKAQREWRIRQGMEDGIGGSPVPGVEGAGDQHKPTGATLGSMARVYNRNLQFDVTSGAWRCGWKFWTKDLWQGQRWKMEIQLLFDNIIDSLVVVNAT</sequence>
<reference evidence="10" key="1">
    <citation type="journal article" date="2012" name="MBio">
        <title>Comparative genome analysis of Trichophyton rubrum and related dermatophytes reveals candidate genes involved in infection.</title>
        <authorList>
            <person name="Martinez D.A."/>
            <person name="Oliver B.G."/>
            <person name="Graeser Y."/>
            <person name="Goldberg J.M."/>
            <person name="Li W."/>
            <person name="Martinez-Rossi N.M."/>
            <person name="Monod M."/>
            <person name="Shelest E."/>
            <person name="Barton R.C."/>
            <person name="Birch E."/>
            <person name="Brakhage A.A."/>
            <person name="Chen Z."/>
            <person name="Gurr S.J."/>
            <person name="Heiman D."/>
            <person name="Heitman J."/>
            <person name="Kosti I."/>
            <person name="Rossi A."/>
            <person name="Saif S."/>
            <person name="Samalova M."/>
            <person name="Saunders C.W."/>
            <person name="Shea T."/>
            <person name="Summerbell R.C."/>
            <person name="Xu J."/>
            <person name="Young S."/>
            <person name="Zeng Q."/>
            <person name="Birren B.W."/>
            <person name="Cuomo C.A."/>
            <person name="White T.C."/>
        </authorList>
    </citation>
    <scope>NUCLEOTIDE SEQUENCE [LARGE SCALE GENOMIC DNA]</scope>
    <source>
        <strain evidence="10">ATCC MYA-4605 / CBS 113480</strain>
    </source>
</reference>
<evidence type="ECO:0000313" key="10">
    <source>
        <dbReference type="Proteomes" id="UP000002035"/>
    </source>
</evidence>
<feature type="compositionally biased region" description="Acidic residues" evidence="6">
    <location>
        <begin position="580"/>
        <end position="592"/>
    </location>
</feature>
<feature type="domain" description="E3 ubiquitin-protein ligase RNF216 RING finger HC subclass" evidence="8">
    <location>
        <begin position="318"/>
        <end position="422"/>
    </location>
</feature>
<keyword evidence="10" id="KW-1185">Reference proteome</keyword>
<keyword evidence="7" id="KW-1133">Transmembrane helix</keyword>
<feature type="region of interest" description="Disordered" evidence="6">
    <location>
        <begin position="553"/>
        <end position="592"/>
    </location>
</feature>
<evidence type="ECO:0000256" key="1">
    <source>
        <dbReference type="ARBA" id="ARBA00004906"/>
    </source>
</evidence>
<evidence type="ECO:0000256" key="6">
    <source>
        <dbReference type="SAM" id="MobiDB-lite"/>
    </source>
</evidence>
<dbReference type="OMA" id="IQIEVFR"/>
<proteinExistence type="predicted"/>
<evidence type="ECO:0000256" key="3">
    <source>
        <dbReference type="ARBA" id="ARBA00022771"/>
    </source>
</evidence>
<dbReference type="EMBL" id="DS995702">
    <property type="protein sequence ID" value="EEQ29757.1"/>
    <property type="molecule type" value="Genomic_DNA"/>
</dbReference>
<evidence type="ECO:0000259" key="8">
    <source>
        <dbReference type="Pfam" id="PF26191"/>
    </source>
</evidence>
<dbReference type="RefSeq" id="XP_002849642.1">
    <property type="nucleotide sequence ID" value="XM_002849596.1"/>
</dbReference>
<dbReference type="STRING" id="554155.C5FG72"/>
<dbReference type="Proteomes" id="UP000002035">
    <property type="component" value="Unassembled WGS sequence"/>
</dbReference>
<accession>C5FG72</accession>
<comment type="pathway">
    <text evidence="1">Protein modification; protein ubiquitination.</text>
</comment>
<evidence type="ECO:0000256" key="4">
    <source>
        <dbReference type="ARBA" id="ARBA00022786"/>
    </source>
</evidence>
<dbReference type="VEuPathDB" id="FungiDB:MCYG_02576"/>
<dbReference type="InterPro" id="IPR051628">
    <property type="entry name" value="LUBAC_E3_Ligases"/>
</dbReference>
<feature type="region of interest" description="Disordered" evidence="6">
    <location>
        <begin position="60"/>
        <end position="86"/>
    </location>
</feature>
<keyword evidence="2" id="KW-0479">Metal-binding</keyword>
<evidence type="ECO:0000256" key="2">
    <source>
        <dbReference type="ARBA" id="ARBA00022723"/>
    </source>
</evidence>
<keyword evidence="7" id="KW-0472">Membrane</keyword>
<feature type="compositionally biased region" description="Polar residues" evidence="6">
    <location>
        <begin position="1"/>
        <end position="11"/>
    </location>
</feature>
<dbReference type="PANTHER" id="PTHR22770:SF42">
    <property type="entry name" value="FINGER PROTEIN (ZIN), PUTATIVE (AFU_ORTHOLOGUE AFUA_4G03910)-RELATED"/>
    <property type="match status" value="1"/>
</dbReference>
<dbReference type="CDD" id="cd16630">
    <property type="entry name" value="RING-HC_RBR_RNF216"/>
    <property type="match status" value="1"/>
</dbReference>
<dbReference type="InterPro" id="IPR047544">
    <property type="entry name" value="RING-HC_RBR_RNF216"/>
</dbReference>
<keyword evidence="3" id="KW-0863">Zinc-finger</keyword>
<feature type="region of interest" description="Disordered" evidence="6">
    <location>
        <begin position="1"/>
        <end position="42"/>
    </location>
</feature>
<dbReference type="HOGENOM" id="CLU_017097_0_0_1"/>
<feature type="transmembrane region" description="Helical" evidence="7">
    <location>
        <begin position="461"/>
        <end position="484"/>
    </location>
</feature>
<dbReference type="GO" id="GO:0008270">
    <property type="term" value="F:zinc ion binding"/>
    <property type="evidence" value="ECO:0007669"/>
    <property type="project" value="UniProtKB-KW"/>
</dbReference>
<dbReference type="GeneID" id="9222692"/>
<evidence type="ECO:0000256" key="5">
    <source>
        <dbReference type="ARBA" id="ARBA00022833"/>
    </source>
</evidence>
<dbReference type="Pfam" id="PF26200">
    <property type="entry name" value="Rcat_RNF216"/>
    <property type="match status" value="1"/>
</dbReference>